<evidence type="ECO:0000256" key="1">
    <source>
        <dbReference type="ARBA" id="ARBA00001947"/>
    </source>
</evidence>
<dbReference type="GO" id="GO:0046872">
    <property type="term" value="F:metal ion binding"/>
    <property type="evidence" value="ECO:0007669"/>
    <property type="project" value="UniProtKB-KW"/>
</dbReference>
<dbReference type="Gene3D" id="3.60.15.10">
    <property type="entry name" value="Ribonuclease Z/Hydroxyacylglutathione hydrolase-like"/>
    <property type="match status" value="1"/>
</dbReference>
<feature type="domain" description="Metallo-beta-lactamase" evidence="5">
    <location>
        <begin position="9"/>
        <end position="186"/>
    </location>
</feature>
<dbReference type="AlphaFoldDB" id="A0A1F6GP35"/>
<keyword evidence="2" id="KW-0479">Metal-binding</keyword>
<keyword evidence="3" id="KW-0378">Hydrolase</keyword>
<comment type="caution">
    <text evidence="6">The sequence shown here is derived from an EMBL/GenBank/DDBJ whole genome shotgun (WGS) entry which is preliminary data.</text>
</comment>
<gene>
    <name evidence="6" type="ORF">A2557_11615</name>
</gene>
<evidence type="ECO:0000256" key="2">
    <source>
        <dbReference type="ARBA" id="ARBA00022723"/>
    </source>
</evidence>
<protein>
    <recommendedName>
        <fullName evidence="5">Metallo-beta-lactamase domain-containing protein</fullName>
    </recommendedName>
</protein>
<evidence type="ECO:0000256" key="3">
    <source>
        <dbReference type="ARBA" id="ARBA00022801"/>
    </source>
</evidence>
<evidence type="ECO:0000313" key="6">
    <source>
        <dbReference type="EMBL" id="OGG99842.1"/>
    </source>
</evidence>
<dbReference type="EMBL" id="MFNF01000054">
    <property type="protein sequence ID" value="OGG99842.1"/>
    <property type="molecule type" value="Genomic_DNA"/>
</dbReference>
<evidence type="ECO:0000256" key="4">
    <source>
        <dbReference type="ARBA" id="ARBA00022833"/>
    </source>
</evidence>
<dbReference type="InterPro" id="IPR001279">
    <property type="entry name" value="Metallo-B-lactamas"/>
</dbReference>
<keyword evidence="4" id="KW-0862">Zinc</keyword>
<sequence length="206" mass="22137">MPLVVSPLEQNCYLVFCPKTKETAIVDAGDEPDKIIGELNRRGLVPKYLVNTHCHLDHVSAVAALQERLGLPFWVHPKEGPILENLRGSQSYFGFGDGRQPRPTGELKGGMQLPLGETFFEVIETPGHTPGGVCLKIEGELFTGDTLFAGSIGRSDLPGGNGPQLLVSIKTRLLALDPQLKIHPGHGPSSTLGAERLSNPFLVGMA</sequence>
<name>A0A1F6GP35_9PROT</name>
<dbReference type="PANTHER" id="PTHR46233:SF3">
    <property type="entry name" value="HYDROXYACYLGLUTATHIONE HYDROLASE GLOC"/>
    <property type="match status" value="1"/>
</dbReference>
<proteinExistence type="predicted"/>
<dbReference type="PANTHER" id="PTHR46233">
    <property type="entry name" value="HYDROXYACYLGLUTATHIONE HYDROLASE GLOC"/>
    <property type="match status" value="1"/>
</dbReference>
<evidence type="ECO:0000259" key="5">
    <source>
        <dbReference type="SMART" id="SM00849"/>
    </source>
</evidence>
<dbReference type="Proteomes" id="UP000177583">
    <property type="component" value="Unassembled WGS sequence"/>
</dbReference>
<dbReference type="SUPFAM" id="SSF56281">
    <property type="entry name" value="Metallo-hydrolase/oxidoreductase"/>
    <property type="match status" value="1"/>
</dbReference>
<dbReference type="SMART" id="SM00849">
    <property type="entry name" value="Lactamase_B"/>
    <property type="match status" value="1"/>
</dbReference>
<dbReference type="InterPro" id="IPR036866">
    <property type="entry name" value="RibonucZ/Hydroxyglut_hydro"/>
</dbReference>
<organism evidence="6 7">
    <name type="scientific">Candidatus Lambdaproteobacteria bacterium RIFOXYD2_FULL_56_26</name>
    <dbReference type="NCBI Taxonomy" id="1817773"/>
    <lineage>
        <taxon>Bacteria</taxon>
        <taxon>Pseudomonadati</taxon>
        <taxon>Pseudomonadota</taxon>
        <taxon>Candidatus Lambdaproteobacteria</taxon>
    </lineage>
</organism>
<reference evidence="6 7" key="1">
    <citation type="journal article" date="2016" name="Nat. Commun.">
        <title>Thousands of microbial genomes shed light on interconnected biogeochemical processes in an aquifer system.</title>
        <authorList>
            <person name="Anantharaman K."/>
            <person name="Brown C.T."/>
            <person name="Hug L.A."/>
            <person name="Sharon I."/>
            <person name="Castelle C.J."/>
            <person name="Probst A.J."/>
            <person name="Thomas B.C."/>
            <person name="Singh A."/>
            <person name="Wilkins M.J."/>
            <person name="Karaoz U."/>
            <person name="Brodie E.L."/>
            <person name="Williams K.H."/>
            <person name="Hubbard S.S."/>
            <person name="Banfield J.F."/>
        </authorList>
    </citation>
    <scope>NUCLEOTIDE SEQUENCE [LARGE SCALE GENOMIC DNA]</scope>
</reference>
<dbReference type="GO" id="GO:0016787">
    <property type="term" value="F:hydrolase activity"/>
    <property type="evidence" value="ECO:0007669"/>
    <property type="project" value="UniProtKB-KW"/>
</dbReference>
<dbReference type="InterPro" id="IPR051453">
    <property type="entry name" value="MBL_Glyoxalase_II"/>
</dbReference>
<evidence type="ECO:0000313" key="7">
    <source>
        <dbReference type="Proteomes" id="UP000177583"/>
    </source>
</evidence>
<accession>A0A1F6GP35</accession>
<comment type="cofactor">
    <cofactor evidence="1">
        <name>Zn(2+)</name>
        <dbReference type="ChEBI" id="CHEBI:29105"/>
    </cofactor>
</comment>
<dbReference type="Pfam" id="PF00753">
    <property type="entry name" value="Lactamase_B"/>
    <property type="match status" value="1"/>
</dbReference>